<dbReference type="InterPro" id="IPR017517">
    <property type="entry name" value="Maleyloyr_isom"/>
</dbReference>
<evidence type="ECO:0000313" key="2">
    <source>
        <dbReference type="Proteomes" id="UP000027345"/>
    </source>
</evidence>
<protein>
    <submittedName>
        <fullName evidence="1">Uncharacterized protein</fullName>
    </submittedName>
</protein>
<name>A0A066TWS1_9PSEU</name>
<comment type="caution">
    <text evidence="1">The sequence shown here is derived from an EMBL/GenBank/DDBJ whole genome shotgun (WGS) entry which is preliminary data.</text>
</comment>
<organism evidence="1 2">
    <name type="scientific">Amycolatopsis rifamycinica</name>
    <dbReference type="NCBI Taxonomy" id="287986"/>
    <lineage>
        <taxon>Bacteria</taxon>
        <taxon>Bacillati</taxon>
        <taxon>Actinomycetota</taxon>
        <taxon>Actinomycetes</taxon>
        <taxon>Pseudonocardiales</taxon>
        <taxon>Pseudonocardiaceae</taxon>
        <taxon>Amycolatopsis</taxon>
    </lineage>
</organism>
<keyword evidence="2" id="KW-1185">Reference proteome</keyword>
<reference evidence="1 2" key="1">
    <citation type="submission" date="2014-05" db="EMBL/GenBank/DDBJ databases">
        <title>Draft genome sequence of Amycolatopsis rifamycinica DSM 46095.</title>
        <authorList>
            <person name="Lal R."/>
            <person name="Saxena A."/>
            <person name="Kumari R."/>
            <person name="Mukherjee U."/>
            <person name="Singh P."/>
            <person name="Sangwan N."/>
            <person name="Mahato N.K."/>
        </authorList>
    </citation>
    <scope>NUCLEOTIDE SEQUENCE [LARGE SCALE GENOMIC DNA]</scope>
    <source>
        <strain evidence="1 2">DSM 46095</strain>
    </source>
</reference>
<dbReference type="RefSeq" id="WP_043789047.1">
    <property type="nucleotide sequence ID" value="NZ_JMQI01000082.1"/>
</dbReference>
<dbReference type="AlphaFoldDB" id="A0A066TWS1"/>
<dbReference type="STRING" id="287986.DV20_41570"/>
<proteinExistence type="predicted"/>
<gene>
    <name evidence="1" type="ORF">DV20_41570</name>
</gene>
<dbReference type="InterPro" id="IPR034660">
    <property type="entry name" value="DinB/YfiT-like"/>
</dbReference>
<dbReference type="EMBL" id="JMQI01000082">
    <property type="protein sequence ID" value="KDN16334.1"/>
    <property type="molecule type" value="Genomic_DNA"/>
</dbReference>
<dbReference type="Proteomes" id="UP000027345">
    <property type="component" value="Unassembled WGS sequence"/>
</dbReference>
<dbReference type="eggNOG" id="COG0243">
    <property type="taxonomic scope" value="Bacteria"/>
</dbReference>
<dbReference type="InterPro" id="IPR017519">
    <property type="entry name" value="CHP03085"/>
</dbReference>
<dbReference type="NCBIfam" id="TIGR03085">
    <property type="entry name" value="TIGR03085 family metal-binding protein"/>
    <property type="match status" value="1"/>
</dbReference>
<dbReference type="NCBIfam" id="TIGR03083">
    <property type="entry name" value="maleylpyruvate isomerase family mycothiol-dependent enzyme"/>
    <property type="match status" value="1"/>
</dbReference>
<evidence type="ECO:0000313" key="1">
    <source>
        <dbReference type="EMBL" id="KDN16334.1"/>
    </source>
</evidence>
<dbReference type="OrthoDB" id="3268903at2"/>
<dbReference type="SUPFAM" id="SSF109854">
    <property type="entry name" value="DinB/YfiT-like putative metalloenzymes"/>
    <property type="match status" value="1"/>
</dbReference>
<accession>A0A066TWS1</accession>
<sequence length="208" mass="22448">MGVAADERQALSSLFAELGPDAPTLCEGWTTRDLAAHLVVREHRPDAAPGILVPALAGYTKKVQDRYAARPWASLVELVRKGPAKFWPTAIGPLDELTNAAEFLVHHEDVRRAQDGWEPRPADPTRDAAAWSSARQAAKLNLRKSPVGVTLRTRDGREAAVKTGPDPVTVVGAPVDLLLFVFGRDAVHLDFEGDAAAVGRLRSVNRGL</sequence>